<feature type="domain" description="SCP" evidence="2">
    <location>
        <begin position="30"/>
        <end position="110"/>
    </location>
</feature>
<feature type="chain" id="PRO_5013049721" evidence="1">
    <location>
        <begin position="22"/>
        <end position="110"/>
    </location>
</feature>
<sequence length="110" mass="12073">MVNFFTAAAAAVAFIAAGSQAAPAAEKLTVPQQNALDQHNMYRKKHSAAPLVWDAKLAEYAQKWSDGCDFKHSGGPYGELASGVQEYTKAVDMWYNEVKDYDYSKPGFSM</sequence>
<keyword evidence="1" id="KW-0732">Signal</keyword>
<dbReference type="InterPro" id="IPR014044">
    <property type="entry name" value="CAP_dom"/>
</dbReference>
<dbReference type="InParanoid" id="A0A1X2HB46"/>
<dbReference type="InterPro" id="IPR001283">
    <property type="entry name" value="CRISP-related"/>
</dbReference>
<dbReference type="SMART" id="SM00198">
    <property type="entry name" value="SCP"/>
    <property type="match status" value="1"/>
</dbReference>
<keyword evidence="4" id="KW-1185">Reference proteome</keyword>
<dbReference type="OrthoDB" id="337038at2759"/>
<dbReference type="PRINTS" id="PR00837">
    <property type="entry name" value="V5TPXLIKE"/>
</dbReference>
<dbReference type="SUPFAM" id="SSF55797">
    <property type="entry name" value="PR-1-like"/>
    <property type="match status" value="1"/>
</dbReference>
<evidence type="ECO:0000256" key="1">
    <source>
        <dbReference type="SAM" id="SignalP"/>
    </source>
</evidence>
<dbReference type="InterPro" id="IPR035940">
    <property type="entry name" value="CAP_sf"/>
</dbReference>
<organism evidence="3 4">
    <name type="scientific">Syncephalastrum racemosum</name>
    <name type="common">Filamentous fungus</name>
    <dbReference type="NCBI Taxonomy" id="13706"/>
    <lineage>
        <taxon>Eukaryota</taxon>
        <taxon>Fungi</taxon>
        <taxon>Fungi incertae sedis</taxon>
        <taxon>Mucoromycota</taxon>
        <taxon>Mucoromycotina</taxon>
        <taxon>Mucoromycetes</taxon>
        <taxon>Mucorales</taxon>
        <taxon>Syncephalastraceae</taxon>
        <taxon>Syncephalastrum</taxon>
    </lineage>
</organism>
<dbReference type="Proteomes" id="UP000242180">
    <property type="component" value="Unassembled WGS sequence"/>
</dbReference>
<proteinExistence type="predicted"/>
<evidence type="ECO:0000259" key="2">
    <source>
        <dbReference type="SMART" id="SM00198"/>
    </source>
</evidence>
<evidence type="ECO:0000313" key="3">
    <source>
        <dbReference type="EMBL" id="ORY95872.1"/>
    </source>
</evidence>
<protein>
    <submittedName>
        <fullName evidence="3">CAP domain-containing protein</fullName>
    </submittedName>
</protein>
<dbReference type="Pfam" id="PF00188">
    <property type="entry name" value="CAP"/>
    <property type="match status" value="1"/>
</dbReference>
<dbReference type="Gene3D" id="3.40.33.10">
    <property type="entry name" value="CAP"/>
    <property type="match status" value="1"/>
</dbReference>
<feature type="non-terminal residue" evidence="3">
    <location>
        <position position="110"/>
    </location>
</feature>
<comment type="caution">
    <text evidence="3">The sequence shown here is derived from an EMBL/GenBank/DDBJ whole genome shotgun (WGS) entry which is preliminary data.</text>
</comment>
<dbReference type="PANTHER" id="PTHR10334">
    <property type="entry name" value="CYSTEINE-RICH SECRETORY PROTEIN-RELATED"/>
    <property type="match status" value="1"/>
</dbReference>
<dbReference type="AlphaFoldDB" id="A0A1X2HB46"/>
<accession>A0A1X2HB46</accession>
<dbReference type="EMBL" id="MCGN01000006">
    <property type="protein sequence ID" value="ORY95872.1"/>
    <property type="molecule type" value="Genomic_DNA"/>
</dbReference>
<evidence type="ECO:0000313" key="4">
    <source>
        <dbReference type="Proteomes" id="UP000242180"/>
    </source>
</evidence>
<feature type="signal peptide" evidence="1">
    <location>
        <begin position="1"/>
        <end position="21"/>
    </location>
</feature>
<reference evidence="3 4" key="1">
    <citation type="submission" date="2016-07" db="EMBL/GenBank/DDBJ databases">
        <title>Pervasive Adenine N6-methylation of Active Genes in Fungi.</title>
        <authorList>
            <consortium name="DOE Joint Genome Institute"/>
            <person name="Mondo S.J."/>
            <person name="Dannebaum R.O."/>
            <person name="Kuo R.C."/>
            <person name="Labutti K."/>
            <person name="Haridas S."/>
            <person name="Kuo A."/>
            <person name="Salamov A."/>
            <person name="Ahrendt S.R."/>
            <person name="Lipzen A."/>
            <person name="Sullivan W."/>
            <person name="Andreopoulos W.B."/>
            <person name="Clum A."/>
            <person name="Lindquist E."/>
            <person name="Daum C."/>
            <person name="Ramamoorthy G.K."/>
            <person name="Gryganskyi A."/>
            <person name="Culley D."/>
            <person name="Magnuson J.K."/>
            <person name="James T.Y."/>
            <person name="O'Malley M.A."/>
            <person name="Stajich J.E."/>
            <person name="Spatafora J.W."/>
            <person name="Visel A."/>
            <person name="Grigoriev I.V."/>
        </authorList>
    </citation>
    <scope>NUCLEOTIDE SEQUENCE [LARGE SCALE GENOMIC DNA]</scope>
    <source>
        <strain evidence="3 4">NRRL 2496</strain>
    </source>
</reference>
<name>A0A1X2HB46_SYNRA</name>
<gene>
    <name evidence="3" type="ORF">BCR43DRAFT_493733</name>
</gene>
<dbReference type="STRING" id="13706.A0A1X2HB46"/>